<dbReference type="EMBL" id="BPVZ01000039">
    <property type="protein sequence ID" value="GKV13610.1"/>
    <property type="molecule type" value="Genomic_DNA"/>
</dbReference>
<dbReference type="InterPro" id="IPR051591">
    <property type="entry name" value="UPF0224_FAM112_RNA_Proc"/>
</dbReference>
<comment type="caution">
    <text evidence="2">The sequence shown here is derived from an EMBL/GenBank/DDBJ whole genome shotgun (WGS) entry which is preliminary data.</text>
</comment>
<feature type="compositionally biased region" description="Basic and acidic residues" evidence="1">
    <location>
        <begin position="642"/>
        <end position="653"/>
    </location>
</feature>
<dbReference type="AlphaFoldDB" id="A0AAV5JNH5"/>
<gene>
    <name evidence="2" type="ORF">SLEP1_g24601</name>
</gene>
<evidence type="ECO:0000313" key="3">
    <source>
        <dbReference type="Proteomes" id="UP001054252"/>
    </source>
</evidence>
<dbReference type="PANTHER" id="PTHR21402:SF10">
    <property type="entry name" value="U11_U12 SMALL NUCLEAR RIBONUCLEOPROTEIN 48 KDA PROTEIN"/>
    <property type="match status" value="1"/>
</dbReference>
<reference evidence="2 3" key="1">
    <citation type="journal article" date="2021" name="Commun. Biol.">
        <title>The genome of Shorea leprosula (Dipterocarpaceae) highlights the ecological relevance of drought in aseasonal tropical rainforests.</title>
        <authorList>
            <person name="Ng K.K.S."/>
            <person name="Kobayashi M.J."/>
            <person name="Fawcett J.A."/>
            <person name="Hatakeyama M."/>
            <person name="Paape T."/>
            <person name="Ng C.H."/>
            <person name="Ang C.C."/>
            <person name="Tnah L.H."/>
            <person name="Lee C.T."/>
            <person name="Nishiyama T."/>
            <person name="Sese J."/>
            <person name="O'Brien M.J."/>
            <person name="Copetti D."/>
            <person name="Mohd Noor M.I."/>
            <person name="Ong R.C."/>
            <person name="Putra M."/>
            <person name="Sireger I.Z."/>
            <person name="Indrioko S."/>
            <person name="Kosugi Y."/>
            <person name="Izuno A."/>
            <person name="Isagi Y."/>
            <person name="Lee S.L."/>
            <person name="Shimizu K.K."/>
        </authorList>
    </citation>
    <scope>NUCLEOTIDE SEQUENCE [LARGE SCALE GENOMIC DNA]</scope>
    <source>
        <strain evidence="2">214</strain>
    </source>
</reference>
<proteinExistence type="predicted"/>
<keyword evidence="3" id="KW-1185">Reference proteome</keyword>
<protein>
    <recommendedName>
        <fullName evidence="4">CHHC U11-48K-type domain-containing protein</fullName>
    </recommendedName>
</protein>
<feature type="compositionally biased region" description="Basic and acidic residues" evidence="1">
    <location>
        <begin position="402"/>
        <end position="414"/>
    </location>
</feature>
<feature type="region of interest" description="Disordered" evidence="1">
    <location>
        <begin position="469"/>
        <end position="615"/>
    </location>
</feature>
<name>A0AAV5JNH5_9ROSI</name>
<evidence type="ECO:0000313" key="2">
    <source>
        <dbReference type="EMBL" id="GKV13610.1"/>
    </source>
</evidence>
<accession>A0AAV5JNH5</accession>
<dbReference type="Proteomes" id="UP001054252">
    <property type="component" value="Unassembled WGS sequence"/>
</dbReference>
<feature type="region of interest" description="Disordered" evidence="1">
    <location>
        <begin position="634"/>
        <end position="653"/>
    </location>
</feature>
<feature type="region of interest" description="Disordered" evidence="1">
    <location>
        <begin position="370"/>
        <end position="414"/>
    </location>
</feature>
<sequence length="653" mass="74460">MPPESLFHHSLRCPAPLSLDPLNMSNSPNPSSDVQHRESHLIQGSNTELCFSLDNYLGDLGLSFFYKDCPGVVSLNDKDSSKKTFTLPGVLSVECANFVGFREGEIKDKDMECYSTLPSDLWAIRREVEGWADCPNFCSFKVTCGILGSNMVGNKDLRRWVIANSPRYGVLIDGYAADHILLLFKLCLKAIVREALGFSEVEKVGRDVKKRDLELSLECRNFNCPILVQVLMWLALQLSILYGEAGGKLFAISILKQCILEGALRLSLLHLEKRMAEFFNFGEQSQISNVNGTGAEEVKLEEQLKISTDSKLVTTESATVGSGVIFVSQVAAAIAALHEHSFLEEKIKQLQASQQLNRYRRMAEHAYLSERANEERKKRSNYRPIIEHDGLPRQPSANQETNKAKTREEILAEERDYKRRRMSYRGKKSKRSPLEVMRDLIEEYTEEIKNAGGIGCFVKQAEVGGIAPLPTAHSPHVDVDDQRKSTDDITEPERDSLDHYGKRSQRNNEIRSVRSEDASEKDNEQSRWSKHEDHDHCKDPRSSDMKRRSEGYPGSSKRHRNHGVSDERISHRKERDNSESSRSKYYKNRRSSSSMSKHQAHRSSYSMSNPSDEVHRRKFDLDFGIKDRNHRSLYENFTSDLEEPKGFGDRYDP</sequence>
<dbReference type="PANTHER" id="PTHR21402">
    <property type="entry name" value="GAMETOCYTE SPECIFIC FACTOR 1-RELATED"/>
    <property type="match status" value="1"/>
</dbReference>
<feature type="compositionally biased region" description="Basic and acidic residues" evidence="1">
    <location>
        <begin position="563"/>
        <end position="582"/>
    </location>
</feature>
<evidence type="ECO:0008006" key="4">
    <source>
        <dbReference type="Google" id="ProtNLM"/>
    </source>
</evidence>
<feature type="compositionally biased region" description="Basic and acidic residues" evidence="1">
    <location>
        <begin position="475"/>
        <end position="550"/>
    </location>
</feature>
<organism evidence="2 3">
    <name type="scientific">Rubroshorea leprosula</name>
    <dbReference type="NCBI Taxonomy" id="152421"/>
    <lineage>
        <taxon>Eukaryota</taxon>
        <taxon>Viridiplantae</taxon>
        <taxon>Streptophyta</taxon>
        <taxon>Embryophyta</taxon>
        <taxon>Tracheophyta</taxon>
        <taxon>Spermatophyta</taxon>
        <taxon>Magnoliopsida</taxon>
        <taxon>eudicotyledons</taxon>
        <taxon>Gunneridae</taxon>
        <taxon>Pentapetalae</taxon>
        <taxon>rosids</taxon>
        <taxon>malvids</taxon>
        <taxon>Malvales</taxon>
        <taxon>Dipterocarpaceae</taxon>
        <taxon>Rubroshorea</taxon>
    </lineage>
</organism>
<evidence type="ECO:0000256" key="1">
    <source>
        <dbReference type="SAM" id="MobiDB-lite"/>
    </source>
</evidence>